<dbReference type="Proteomes" id="UP000887458">
    <property type="component" value="Unassembled WGS sequence"/>
</dbReference>
<evidence type="ECO:0008006" key="3">
    <source>
        <dbReference type="Google" id="ProtNLM"/>
    </source>
</evidence>
<evidence type="ECO:0000313" key="1">
    <source>
        <dbReference type="EMBL" id="KAH9422251.1"/>
    </source>
</evidence>
<gene>
    <name evidence="1" type="ORF">DERP_002548</name>
</gene>
<accession>A0ABQ8JI13</accession>
<dbReference type="SUPFAM" id="SSF48371">
    <property type="entry name" value="ARM repeat"/>
    <property type="match status" value="1"/>
</dbReference>
<protein>
    <recommendedName>
        <fullName evidence="3">Neurochondrin homolog</fullName>
    </recommendedName>
</protein>
<dbReference type="InterPro" id="IPR016024">
    <property type="entry name" value="ARM-type_fold"/>
</dbReference>
<sequence length="387" mass="46198">MNNDHQLIIQALKNVRTNTEKIAALMFIGKQLLQQINLNEEEKTTIFQLINDNDNFLLESLKKYSNDNEQEYEFSIYISAYFFEEIVKHSNEKCEFVRIFCKILSKSNEEETMKPTKIQPKVMETIFDCLDYVVSSENLSFFDEEFLLDLFFENLIIKCYSIENQWEYRISNIIIKLINNSKCKENVEKFMEKISKFFVNDKSMKKFHLCRLIGFIIRNGPWNNDDHQQIIDTQWIQIIRDELFILFQNRLTNELRNLIIEFSSELTMKCKDMDNVPEDDQLQLNPDEIVNSIETIQQTVSQLIQFLFQTFAAINDGGGDNRQTKEIKQMIIASLRLLFVYSKEENEIFQAEIDQLKPFIWKFIDQQQQQNDQEIQQLRNLIEKYAF</sequence>
<organism evidence="1 2">
    <name type="scientific">Dermatophagoides pteronyssinus</name>
    <name type="common">European house dust mite</name>
    <dbReference type="NCBI Taxonomy" id="6956"/>
    <lineage>
        <taxon>Eukaryota</taxon>
        <taxon>Metazoa</taxon>
        <taxon>Ecdysozoa</taxon>
        <taxon>Arthropoda</taxon>
        <taxon>Chelicerata</taxon>
        <taxon>Arachnida</taxon>
        <taxon>Acari</taxon>
        <taxon>Acariformes</taxon>
        <taxon>Sarcoptiformes</taxon>
        <taxon>Astigmata</taxon>
        <taxon>Psoroptidia</taxon>
        <taxon>Analgoidea</taxon>
        <taxon>Pyroglyphidae</taxon>
        <taxon>Dermatophagoidinae</taxon>
        <taxon>Dermatophagoides</taxon>
    </lineage>
</organism>
<proteinExistence type="predicted"/>
<comment type="caution">
    <text evidence="1">The sequence shown here is derived from an EMBL/GenBank/DDBJ whole genome shotgun (WGS) entry which is preliminary data.</text>
</comment>
<name>A0ABQ8JI13_DERPT</name>
<reference evidence="1 2" key="2">
    <citation type="journal article" date="2022" name="Mol. Biol. Evol.">
        <title>Comparative Genomics Reveals Insights into the Divergent Evolution of Astigmatic Mites and Household Pest Adaptations.</title>
        <authorList>
            <person name="Xiong Q."/>
            <person name="Wan A.T."/>
            <person name="Liu X."/>
            <person name="Fung C.S."/>
            <person name="Xiao X."/>
            <person name="Malainual N."/>
            <person name="Hou J."/>
            <person name="Wang L."/>
            <person name="Wang M."/>
            <person name="Yang K.Y."/>
            <person name="Cui Y."/>
            <person name="Leung E.L."/>
            <person name="Nong W."/>
            <person name="Shin S.K."/>
            <person name="Au S.W."/>
            <person name="Jeong K.Y."/>
            <person name="Chew F.T."/>
            <person name="Hui J.H."/>
            <person name="Leung T.F."/>
            <person name="Tungtrongchitr A."/>
            <person name="Zhong N."/>
            <person name="Liu Z."/>
            <person name="Tsui S.K."/>
        </authorList>
    </citation>
    <scope>NUCLEOTIDE SEQUENCE [LARGE SCALE GENOMIC DNA]</scope>
    <source>
        <strain evidence="1">Derp</strain>
    </source>
</reference>
<reference evidence="1 2" key="1">
    <citation type="journal article" date="2018" name="J. Allergy Clin. Immunol.">
        <title>High-quality assembly of Dermatophagoides pteronyssinus genome and transcriptome reveals a wide range of novel allergens.</title>
        <authorList>
            <person name="Liu X.Y."/>
            <person name="Yang K.Y."/>
            <person name="Wang M.Q."/>
            <person name="Kwok J.S."/>
            <person name="Zeng X."/>
            <person name="Yang Z."/>
            <person name="Xiao X.J."/>
            <person name="Lau C.P."/>
            <person name="Li Y."/>
            <person name="Huang Z.M."/>
            <person name="Ba J.G."/>
            <person name="Yim A.K."/>
            <person name="Ouyang C.Y."/>
            <person name="Ngai S.M."/>
            <person name="Chan T.F."/>
            <person name="Leung E.L."/>
            <person name="Liu L."/>
            <person name="Liu Z.G."/>
            <person name="Tsui S.K."/>
        </authorList>
    </citation>
    <scope>NUCLEOTIDE SEQUENCE [LARGE SCALE GENOMIC DNA]</scope>
    <source>
        <strain evidence="1">Derp</strain>
    </source>
</reference>
<evidence type="ECO:0000313" key="2">
    <source>
        <dbReference type="Proteomes" id="UP000887458"/>
    </source>
</evidence>
<keyword evidence="2" id="KW-1185">Reference proteome</keyword>
<dbReference type="EMBL" id="NJHN03000037">
    <property type="protein sequence ID" value="KAH9422251.1"/>
    <property type="molecule type" value="Genomic_DNA"/>
</dbReference>